<protein>
    <submittedName>
        <fullName evidence="1">Uncharacterized protein</fullName>
    </submittedName>
</protein>
<sequence length="75" mass="8513">MKFPTAENPFSGTEKLEKMQNKLGNAACVKTAAFKGLKRKRALRKAPSICYYPMKTLFVYKGISMLTLFEIFEGE</sequence>
<dbReference type="RefSeq" id="WP_341834329.1">
    <property type="nucleotide sequence ID" value="NZ_CP149822.1"/>
</dbReference>
<reference evidence="2" key="1">
    <citation type="submission" date="2024-03" db="EMBL/GenBank/DDBJ databases">
        <title>Chitinophaga horti sp. nov., isolated from garden soil.</title>
        <authorList>
            <person name="Lee D.S."/>
            <person name="Han D.M."/>
            <person name="Baek J.H."/>
            <person name="Choi D.G."/>
            <person name="Jeon J.H."/>
            <person name="Jeon C.O."/>
        </authorList>
    </citation>
    <scope>NUCLEOTIDE SEQUENCE [LARGE SCALE GENOMIC DNA]</scope>
    <source>
        <strain evidence="2">GPA1</strain>
    </source>
</reference>
<name>A0ABZ2YHX7_9BACT</name>
<gene>
    <name evidence="1" type="ORF">WJU16_15140</name>
</gene>
<dbReference type="EMBL" id="CP149822">
    <property type="protein sequence ID" value="WZN39339.1"/>
    <property type="molecule type" value="Genomic_DNA"/>
</dbReference>
<accession>A0ABZ2YHX7</accession>
<dbReference type="Proteomes" id="UP001485459">
    <property type="component" value="Chromosome"/>
</dbReference>
<evidence type="ECO:0000313" key="2">
    <source>
        <dbReference type="Proteomes" id="UP001485459"/>
    </source>
</evidence>
<evidence type="ECO:0000313" key="1">
    <source>
        <dbReference type="EMBL" id="WZN39339.1"/>
    </source>
</evidence>
<keyword evidence="2" id="KW-1185">Reference proteome</keyword>
<organism evidence="1 2">
    <name type="scientific">Chitinophaga pollutisoli</name>
    <dbReference type="NCBI Taxonomy" id="3133966"/>
    <lineage>
        <taxon>Bacteria</taxon>
        <taxon>Pseudomonadati</taxon>
        <taxon>Bacteroidota</taxon>
        <taxon>Chitinophagia</taxon>
        <taxon>Chitinophagales</taxon>
        <taxon>Chitinophagaceae</taxon>
        <taxon>Chitinophaga</taxon>
    </lineage>
</organism>
<proteinExistence type="predicted"/>